<dbReference type="RefSeq" id="WP_246414849.1">
    <property type="nucleotide sequence ID" value="NZ_JACHOV010000006.1"/>
</dbReference>
<keyword evidence="2" id="KW-0808">Transferase</keyword>
<dbReference type="Gene3D" id="3.90.550.10">
    <property type="entry name" value="Spore Coat Polysaccharide Biosynthesis Protein SpsA, Chain A"/>
    <property type="match status" value="1"/>
</dbReference>
<dbReference type="Proteomes" id="UP000575068">
    <property type="component" value="Unassembled WGS sequence"/>
</dbReference>
<dbReference type="PANTHER" id="PTHR43685">
    <property type="entry name" value="GLYCOSYLTRANSFERASE"/>
    <property type="match status" value="1"/>
</dbReference>
<sequence length="344" mass="38473">MEAKRKASDYLRKNRSKTLAQTDSTVSVVIPAYNASRTIAETLESAINQTHQALEILVVDDGSSDSTSEIVEDYAARDGRVRLIRQINGGVAAARNAGITATSGEFIAPLDADDLWHSTKIARQVELFARNGPELGLVYTWFALIDERSRVKQLRHRPEHQGQVLAPLAFHNFIGNGSSALIRRTALAHTTGYDSSLRARGGQGCEDWKLYFEIAERYSFGLVPQPLTGYRDLADNMSSDVLQMLRSRDLCTLDLLPRHPDLARAFRTGRNRLSRFLFHRAIRRGRIDEITKLALSIGRHDPVYLARLLATLPLAAYEGITGRVFGSKDYQGRDMIRFADFNPS</sequence>
<dbReference type="CDD" id="cd00761">
    <property type="entry name" value="Glyco_tranf_GTA_type"/>
    <property type="match status" value="1"/>
</dbReference>
<feature type="domain" description="Glycosyltransferase 2-like" evidence="1">
    <location>
        <begin position="27"/>
        <end position="187"/>
    </location>
</feature>
<proteinExistence type="predicted"/>
<evidence type="ECO:0000313" key="2">
    <source>
        <dbReference type="EMBL" id="MBB4641619.1"/>
    </source>
</evidence>
<dbReference type="EMBL" id="JACHOV010000006">
    <property type="protein sequence ID" value="MBB4641619.1"/>
    <property type="molecule type" value="Genomic_DNA"/>
</dbReference>
<evidence type="ECO:0000259" key="1">
    <source>
        <dbReference type="Pfam" id="PF00535"/>
    </source>
</evidence>
<dbReference type="GO" id="GO:0016740">
    <property type="term" value="F:transferase activity"/>
    <property type="evidence" value="ECO:0007669"/>
    <property type="project" value="UniProtKB-KW"/>
</dbReference>
<dbReference type="Pfam" id="PF00535">
    <property type="entry name" value="Glycos_transf_2"/>
    <property type="match status" value="1"/>
</dbReference>
<dbReference type="PANTHER" id="PTHR43685:SF2">
    <property type="entry name" value="GLYCOSYLTRANSFERASE 2-LIKE DOMAIN-CONTAINING PROTEIN"/>
    <property type="match status" value="1"/>
</dbReference>
<accession>A0A840HVJ9</accession>
<evidence type="ECO:0000313" key="3">
    <source>
        <dbReference type="Proteomes" id="UP000575068"/>
    </source>
</evidence>
<reference evidence="2 3" key="1">
    <citation type="submission" date="2020-08" db="EMBL/GenBank/DDBJ databases">
        <title>Genomic Encyclopedia of Type Strains, Phase IV (KMG-IV): sequencing the most valuable type-strain genomes for metagenomic binning, comparative biology and taxonomic classification.</title>
        <authorList>
            <person name="Goeker M."/>
        </authorList>
    </citation>
    <scope>NUCLEOTIDE SEQUENCE [LARGE SCALE GENOMIC DNA]</scope>
    <source>
        <strain evidence="2 3">DSM 7465</strain>
    </source>
</reference>
<organism evidence="2 3">
    <name type="scientific">Rhizorhapis suberifaciens</name>
    <name type="common">corky root of lettuce</name>
    <dbReference type="NCBI Taxonomy" id="13656"/>
    <lineage>
        <taxon>Bacteria</taxon>
        <taxon>Pseudomonadati</taxon>
        <taxon>Pseudomonadota</taxon>
        <taxon>Alphaproteobacteria</taxon>
        <taxon>Sphingomonadales</taxon>
        <taxon>Sphingomonadaceae</taxon>
        <taxon>Rhizorhapis</taxon>
    </lineage>
</organism>
<dbReference type="InterPro" id="IPR029044">
    <property type="entry name" value="Nucleotide-diphossugar_trans"/>
</dbReference>
<dbReference type="InterPro" id="IPR001173">
    <property type="entry name" value="Glyco_trans_2-like"/>
</dbReference>
<name>A0A840HVJ9_9SPHN</name>
<keyword evidence="3" id="KW-1185">Reference proteome</keyword>
<dbReference type="SUPFAM" id="SSF53448">
    <property type="entry name" value="Nucleotide-diphospho-sugar transferases"/>
    <property type="match status" value="1"/>
</dbReference>
<protein>
    <submittedName>
        <fullName evidence="2">Glycosyltransferase involved in cell wall biosynthesis</fullName>
    </submittedName>
</protein>
<dbReference type="AlphaFoldDB" id="A0A840HVJ9"/>
<dbReference type="InterPro" id="IPR050834">
    <property type="entry name" value="Glycosyltransf_2"/>
</dbReference>
<gene>
    <name evidence="2" type="ORF">HNQ99_001928</name>
</gene>
<comment type="caution">
    <text evidence="2">The sequence shown here is derived from an EMBL/GenBank/DDBJ whole genome shotgun (WGS) entry which is preliminary data.</text>
</comment>